<sequence length="37" mass="4159">MIIADYPLNNIWAISKGLLPGSSSEIIHLRKRLPEVL</sequence>
<dbReference type="InParanoid" id="A0A0V1AJK4"/>
<evidence type="ECO:0000313" key="2">
    <source>
        <dbReference type="Proteomes" id="UP000054776"/>
    </source>
</evidence>
<proteinExistence type="predicted"/>
<gene>
    <name evidence="1" type="ORF">T01_7808</name>
</gene>
<name>A0A0V1AJK4_TRISP</name>
<dbReference type="AlphaFoldDB" id="A0A0V1AJK4"/>
<protein>
    <submittedName>
        <fullName evidence="1">Uncharacterized protein</fullName>
    </submittedName>
</protein>
<organism evidence="1 2">
    <name type="scientific">Trichinella spiralis</name>
    <name type="common">Trichina worm</name>
    <dbReference type="NCBI Taxonomy" id="6334"/>
    <lineage>
        <taxon>Eukaryota</taxon>
        <taxon>Metazoa</taxon>
        <taxon>Ecdysozoa</taxon>
        <taxon>Nematoda</taxon>
        <taxon>Enoplea</taxon>
        <taxon>Dorylaimia</taxon>
        <taxon>Trichinellida</taxon>
        <taxon>Trichinellidae</taxon>
        <taxon>Trichinella</taxon>
    </lineage>
</organism>
<dbReference type="EMBL" id="JYDH01001242">
    <property type="protein sequence ID" value="KRY25024.1"/>
    <property type="molecule type" value="Genomic_DNA"/>
</dbReference>
<evidence type="ECO:0000313" key="1">
    <source>
        <dbReference type="EMBL" id="KRY25024.1"/>
    </source>
</evidence>
<comment type="caution">
    <text evidence="1">The sequence shown here is derived from an EMBL/GenBank/DDBJ whole genome shotgun (WGS) entry which is preliminary data.</text>
</comment>
<keyword evidence="2" id="KW-1185">Reference proteome</keyword>
<accession>A0A0V1AJK4</accession>
<reference evidence="1 2" key="1">
    <citation type="submission" date="2015-01" db="EMBL/GenBank/DDBJ databases">
        <title>Evolution of Trichinella species and genotypes.</title>
        <authorList>
            <person name="Korhonen P.K."/>
            <person name="Edoardo P."/>
            <person name="Giuseppe L.R."/>
            <person name="Gasser R.B."/>
        </authorList>
    </citation>
    <scope>NUCLEOTIDE SEQUENCE [LARGE SCALE GENOMIC DNA]</scope>
    <source>
        <strain evidence="1">ISS3</strain>
    </source>
</reference>
<dbReference type="Proteomes" id="UP000054776">
    <property type="component" value="Unassembled WGS sequence"/>
</dbReference>